<comment type="caution">
    <text evidence="2">The sequence shown here is derived from an EMBL/GenBank/DDBJ whole genome shotgun (WGS) entry which is preliminary data.</text>
</comment>
<dbReference type="OrthoDB" id="2013972at2759"/>
<dbReference type="PANTHER" id="PTHR43591">
    <property type="entry name" value="METHYLTRANSFERASE"/>
    <property type="match status" value="1"/>
</dbReference>
<dbReference type="STRING" id="13706.A0A1X2HD14"/>
<dbReference type="InterPro" id="IPR029063">
    <property type="entry name" value="SAM-dependent_MTases_sf"/>
</dbReference>
<dbReference type="AlphaFoldDB" id="A0A1X2HD14"/>
<organism evidence="2 3">
    <name type="scientific">Syncephalastrum racemosum</name>
    <name type="common">Filamentous fungus</name>
    <dbReference type="NCBI Taxonomy" id="13706"/>
    <lineage>
        <taxon>Eukaryota</taxon>
        <taxon>Fungi</taxon>
        <taxon>Fungi incertae sedis</taxon>
        <taxon>Mucoromycota</taxon>
        <taxon>Mucoromycotina</taxon>
        <taxon>Mucoromycetes</taxon>
        <taxon>Mucorales</taxon>
        <taxon>Syncephalastraceae</taxon>
        <taxon>Syncephalastrum</taxon>
    </lineage>
</organism>
<evidence type="ECO:0000313" key="3">
    <source>
        <dbReference type="Proteomes" id="UP000242180"/>
    </source>
</evidence>
<evidence type="ECO:0000313" key="2">
    <source>
        <dbReference type="EMBL" id="ORY96693.1"/>
    </source>
</evidence>
<feature type="domain" description="Methyltransferase" evidence="1">
    <location>
        <begin position="70"/>
        <end position="162"/>
    </location>
</feature>
<sequence length="294" mass="32718">MHITTASERISNDSSTKSPNSFMSEDIVYLMPTDGQDNDRIHSQHWALKLALGGNYDAPVKEMLEDGANVLDSGCGPGTWSMEMSETYPQSKFHGIDVAEVFPQQIKPKNCNFKLVDLTAPPLPYADDTFDYIHQRLLFAALGDQHWDSLIPELHRLVKPGGWVEMQETDDVVVNAGPSTHLCMEHIFEIARGRGANTAVGRSLKSRIADAGFVNISERIVDLPLNHGGKIGELFCDDMKQALTTLEAAILQRDPENWGDADIRKKHLDNFDTECTQNKTALRFRIVIGQKPSA</sequence>
<dbReference type="SUPFAM" id="SSF53335">
    <property type="entry name" value="S-adenosyl-L-methionine-dependent methyltransferases"/>
    <property type="match status" value="1"/>
</dbReference>
<dbReference type="Proteomes" id="UP000242180">
    <property type="component" value="Unassembled WGS sequence"/>
</dbReference>
<dbReference type="InParanoid" id="A0A1X2HD14"/>
<accession>A0A1X2HD14</accession>
<reference evidence="2 3" key="1">
    <citation type="submission" date="2016-07" db="EMBL/GenBank/DDBJ databases">
        <title>Pervasive Adenine N6-methylation of Active Genes in Fungi.</title>
        <authorList>
            <consortium name="DOE Joint Genome Institute"/>
            <person name="Mondo S.J."/>
            <person name="Dannebaum R.O."/>
            <person name="Kuo R.C."/>
            <person name="Labutti K."/>
            <person name="Haridas S."/>
            <person name="Kuo A."/>
            <person name="Salamov A."/>
            <person name="Ahrendt S.R."/>
            <person name="Lipzen A."/>
            <person name="Sullivan W."/>
            <person name="Andreopoulos W.B."/>
            <person name="Clum A."/>
            <person name="Lindquist E."/>
            <person name="Daum C."/>
            <person name="Ramamoorthy G.K."/>
            <person name="Gryganskyi A."/>
            <person name="Culley D."/>
            <person name="Magnuson J.K."/>
            <person name="James T.Y."/>
            <person name="O'Malley M.A."/>
            <person name="Stajich J.E."/>
            <person name="Spatafora J.W."/>
            <person name="Visel A."/>
            <person name="Grigoriev I.V."/>
        </authorList>
    </citation>
    <scope>NUCLEOTIDE SEQUENCE [LARGE SCALE GENOMIC DNA]</scope>
    <source>
        <strain evidence="2 3">NRRL 2496</strain>
    </source>
</reference>
<dbReference type="Pfam" id="PF13649">
    <property type="entry name" value="Methyltransf_25"/>
    <property type="match status" value="1"/>
</dbReference>
<dbReference type="InterPro" id="IPR041698">
    <property type="entry name" value="Methyltransf_25"/>
</dbReference>
<keyword evidence="2" id="KW-0489">Methyltransferase</keyword>
<keyword evidence="3" id="KW-1185">Reference proteome</keyword>
<dbReference type="OMA" id="HEQHWIL"/>
<evidence type="ECO:0000259" key="1">
    <source>
        <dbReference type="Pfam" id="PF13649"/>
    </source>
</evidence>
<dbReference type="EMBL" id="MCGN01000005">
    <property type="protein sequence ID" value="ORY96693.1"/>
    <property type="molecule type" value="Genomic_DNA"/>
</dbReference>
<dbReference type="PANTHER" id="PTHR43591:SF24">
    <property type="entry name" value="2-METHOXY-6-POLYPRENYL-1,4-BENZOQUINOL METHYLASE, MITOCHONDRIAL"/>
    <property type="match status" value="1"/>
</dbReference>
<dbReference type="CDD" id="cd02440">
    <property type="entry name" value="AdoMet_MTases"/>
    <property type="match status" value="1"/>
</dbReference>
<dbReference type="GO" id="GO:0032259">
    <property type="term" value="P:methylation"/>
    <property type="evidence" value="ECO:0007669"/>
    <property type="project" value="UniProtKB-KW"/>
</dbReference>
<dbReference type="Gene3D" id="3.40.50.150">
    <property type="entry name" value="Vaccinia Virus protein VP39"/>
    <property type="match status" value="1"/>
</dbReference>
<dbReference type="GO" id="GO:0008168">
    <property type="term" value="F:methyltransferase activity"/>
    <property type="evidence" value="ECO:0007669"/>
    <property type="project" value="UniProtKB-KW"/>
</dbReference>
<proteinExistence type="predicted"/>
<protein>
    <submittedName>
        <fullName evidence="2">S-adenosyl-L-methionine-dependent methyltransferase</fullName>
    </submittedName>
</protein>
<gene>
    <name evidence="2" type="ORF">BCR43DRAFT_492113</name>
</gene>
<keyword evidence="2" id="KW-0808">Transferase</keyword>
<name>A0A1X2HD14_SYNRA</name>